<comment type="caution">
    <text evidence="1">The sequence shown here is derived from an EMBL/GenBank/DDBJ whole genome shotgun (WGS) entry which is preliminary data.</text>
</comment>
<reference evidence="1 2" key="1">
    <citation type="journal article" date="2019" name="Appl. Microbiol. Biotechnol.">
        <title>Uncovering carbohydrate metabolism through a genotype-phenotype association study of 56 lactic acid bacteria genomes.</title>
        <authorList>
            <person name="Buron-Moles G."/>
            <person name="Chailyan A."/>
            <person name="Dolejs I."/>
            <person name="Forster J."/>
            <person name="Miks M.H."/>
        </authorList>
    </citation>
    <scope>NUCLEOTIDE SEQUENCE [LARGE SCALE GENOMIC DNA]</scope>
    <source>
        <strain evidence="1 2">ATCC 4005</strain>
    </source>
</reference>
<evidence type="ECO:0000313" key="2">
    <source>
        <dbReference type="Proteomes" id="UP000295181"/>
    </source>
</evidence>
<dbReference type="EMBL" id="PUFP01000023">
    <property type="protein sequence ID" value="TDG79834.1"/>
    <property type="molecule type" value="Genomic_DNA"/>
</dbReference>
<sequence length="75" mass="8460">MLEKCKSGSMDFQQNGKNLQFISNVNPNKKLTENELVFGQLNWLDVTYSICIPIHGDRGQAIHQLKLGPLILECS</sequence>
<accession>A0A4R5NST6</accession>
<gene>
    <name evidence="1" type="ORF">C5L32_000944</name>
</gene>
<dbReference type="AlphaFoldDB" id="A0A4R5NST6"/>
<proteinExistence type="predicted"/>
<name>A0A4R5NST6_LENBU</name>
<dbReference type="Proteomes" id="UP000295181">
    <property type="component" value="Unassembled WGS sequence"/>
</dbReference>
<protein>
    <submittedName>
        <fullName evidence="1">Uncharacterized protein</fullName>
    </submittedName>
</protein>
<evidence type="ECO:0000313" key="1">
    <source>
        <dbReference type="EMBL" id="TDG79834.1"/>
    </source>
</evidence>
<organism evidence="1 2">
    <name type="scientific">Lentilactobacillus buchneri DSM 20057</name>
    <dbReference type="NCBI Taxonomy" id="1423728"/>
    <lineage>
        <taxon>Bacteria</taxon>
        <taxon>Bacillati</taxon>
        <taxon>Bacillota</taxon>
        <taxon>Bacilli</taxon>
        <taxon>Lactobacillales</taxon>
        <taxon>Lactobacillaceae</taxon>
        <taxon>Lentilactobacillus</taxon>
    </lineage>
</organism>